<protein>
    <submittedName>
        <fullName evidence="2">Ketopantoate reductase PanE/ApbA family</fullName>
    </submittedName>
</protein>
<dbReference type="Pfam" id="PF02558">
    <property type="entry name" value="ApbA"/>
    <property type="match status" value="1"/>
</dbReference>
<evidence type="ECO:0000313" key="2">
    <source>
        <dbReference type="EMBL" id="BAU89897.1"/>
    </source>
</evidence>
<name>A0A160PAW0_9HYPH</name>
<proteinExistence type="predicted"/>
<feature type="domain" description="Ketopantoate reductase N-terminal" evidence="1">
    <location>
        <begin position="26"/>
        <end position="74"/>
    </location>
</feature>
<dbReference type="AlphaFoldDB" id="A0A160PAW0"/>
<reference evidence="2 3" key="1">
    <citation type="journal article" date="2016" name="Genome Announc.">
        <title>Complete Genome Sequence of Methylobacterium populi P-1M, Isolated from Pink-Pigmented Household Biofilm.</title>
        <authorList>
            <person name="Morohoshi T."/>
            <person name="Ikeda T."/>
        </authorList>
    </citation>
    <scope>NUCLEOTIDE SEQUENCE [LARGE SCALE GENOMIC DNA]</scope>
    <source>
        <strain evidence="2 3">P-1M</strain>
    </source>
</reference>
<organism evidence="2 3">
    <name type="scientific">Methylorubrum populi</name>
    <dbReference type="NCBI Taxonomy" id="223967"/>
    <lineage>
        <taxon>Bacteria</taxon>
        <taxon>Pseudomonadati</taxon>
        <taxon>Pseudomonadota</taxon>
        <taxon>Alphaproteobacteria</taxon>
        <taxon>Hyphomicrobiales</taxon>
        <taxon>Methylobacteriaceae</taxon>
        <taxon>Methylorubrum</taxon>
    </lineage>
</organism>
<sequence length="370" mass="40868">MRYLASGREISSFQQDGWGDGMPRNILILGASYGSLLATKLLMAGHNVTLVCRRKTADLINREGTEVRIKLRDEADYRAIRSRELPGTVDATAPEQVDVSRYNLAVLAMQEPQYTNHTIRVLMIKIAAAKLPCLSLMNMPPLPYLKRIPALAEMDLEAAYTNAGVWDRFEPGLVSLCSPDPQAFRPPDEGANVLHVGLPTNFKAAPFADEAHSQLLRELEADIDAVRLDGQDVPVKLKVFDSLFVPLAKWSMLLTGNYRCITQGEMQSIRDAVHGDPTRSRAIYEHVDSIARHLGADPRDQVPFEKYAKAAESLLKPSSAARAVANGAPFIERVDLLVKLIAQKLGTPHAGIDEIVQTVDRKLDERIVVS</sequence>
<dbReference type="EMBL" id="AP014809">
    <property type="protein sequence ID" value="BAU89897.1"/>
    <property type="molecule type" value="Genomic_DNA"/>
</dbReference>
<dbReference type="Gene3D" id="3.40.50.720">
    <property type="entry name" value="NAD(P)-binding Rossmann-like Domain"/>
    <property type="match status" value="1"/>
</dbReference>
<gene>
    <name evidence="2" type="ORF">MPPM_1292</name>
</gene>
<accession>A0A160PAW0</accession>
<evidence type="ECO:0000259" key="1">
    <source>
        <dbReference type="Pfam" id="PF02558"/>
    </source>
</evidence>
<evidence type="ECO:0000313" key="3">
    <source>
        <dbReference type="Proteomes" id="UP000218288"/>
    </source>
</evidence>
<dbReference type="Proteomes" id="UP000218288">
    <property type="component" value="Chromosome"/>
</dbReference>
<dbReference type="InterPro" id="IPR013332">
    <property type="entry name" value="KPR_N"/>
</dbReference>